<dbReference type="InParanoid" id="E9GYV5"/>
<sequence length="401" mass="46285">MLKEKNEEINGQVEDATAETTENNASTELKRPSDKPIQIFSVNAFPVWRKTFFRDWREEVHQTKQQQLDEGLTKEVAEDNLSLNLLTRNAFHSWIKMLAAAALTVIIDIWSSKNTLVFFGFSCQRLSYNFKPFNAFLTLTENKRIHSSQSILAEYKHVIKFWKLPISKIFRVITDGGSNMLASGFYFQFPSRQTPDCVIPALAQELRQASTEDHYVLYEHEDLEQDLHGTVFVLNKATMVAVNNKWHKSYGGWNFDSHLFLKILADPRLDAIKKEILDAEYSKISNEALEEVAKDKDKATGLYFCTGSIGYAGPCPDPYHLKTPDDTYCYASQKLWKQLRLLLSLKWQERKDQLVAQLPLRTLINSTNWFKFFYVMLMLTSYGGKISKKDGPKFLKNKMGK</sequence>
<proteinExistence type="predicted"/>
<gene>
    <name evidence="2" type="ORF">DAPPUDRAFT_323438</name>
</gene>
<accession>E9GYV5</accession>
<dbReference type="OrthoDB" id="1607513at2759"/>
<feature type="region of interest" description="Disordered" evidence="1">
    <location>
        <begin position="1"/>
        <end position="32"/>
    </location>
</feature>
<protein>
    <submittedName>
        <fullName evidence="2">Uncharacterized protein</fullName>
    </submittedName>
</protein>
<feature type="compositionally biased region" description="Low complexity" evidence="1">
    <location>
        <begin position="14"/>
        <end position="27"/>
    </location>
</feature>
<dbReference type="Proteomes" id="UP000000305">
    <property type="component" value="Unassembled WGS sequence"/>
</dbReference>
<dbReference type="EMBL" id="GL732576">
    <property type="protein sequence ID" value="EFX75343.1"/>
    <property type="molecule type" value="Genomic_DNA"/>
</dbReference>
<reference evidence="2 3" key="1">
    <citation type="journal article" date="2011" name="Science">
        <title>The ecoresponsive genome of Daphnia pulex.</title>
        <authorList>
            <person name="Colbourne J.K."/>
            <person name="Pfrender M.E."/>
            <person name="Gilbert D."/>
            <person name="Thomas W.K."/>
            <person name="Tucker A."/>
            <person name="Oakley T.H."/>
            <person name="Tokishita S."/>
            <person name="Aerts A."/>
            <person name="Arnold G.J."/>
            <person name="Basu M.K."/>
            <person name="Bauer D.J."/>
            <person name="Caceres C.E."/>
            <person name="Carmel L."/>
            <person name="Casola C."/>
            <person name="Choi J.H."/>
            <person name="Detter J.C."/>
            <person name="Dong Q."/>
            <person name="Dusheyko S."/>
            <person name="Eads B.D."/>
            <person name="Frohlich T."/>
            <person name="Geiler-Samerotte K.A."/>
            <person name="Gerlach D."/>
            <person name="Hatcher P."/>
            <person name="Jogdeo S."/>
            <person name="Krijgsveld J."/>
            <person name="Kriventseva E.V."/>
            <person name="Kultz D."/>
            <person name="Laforsch C."/>
            <person name="Lindquist E."/>
            <person name="Lopez J."/>
            <person name="Manak J.R."/>
            <person name="Muller J."/>
            <person name="Pangilinan J."/>
            <person name="Patwardhan R.P."/>
            <person name="Pitluck S."/>
            <person name="Pritham E.J."/>
            <person name="Rechtsteiner A."/>
            <person name="Rho M."/>
            <person name="Rogozin I.B."/>
            <person name="Sakarya O."/>
            <person name="Salamov A."/>
            <person name="Schaack S."/>
            <person name="Shapiro H."/>
            <person name="Shiga Y."/>
            <person name="Skalitzky C."/>
            <person name="Smith Z."/>
            <person name="Souvorov A."/>
            <person name="Sung W."/>
            <person name="Tang Z."/>
            <person name="Tsuchiya D."/>
            <person name="Tu H."/>
            <person name="Vos H."/>
            <person name="Wang M."/>
            <person name="Wolf Y.I."/>
            <person name="Yamagata H."/>
            <person name="Yamada T."/>
            <person name="Ye Y."/>
            <person name="Shaw J.R."/>
            <person name="Andrews J."/>
            <person name="Crease T.J."/>
            <person name="Tang H."/>
            <person name="Lucas S.M."/>
            <person name="Robertson H.M."/>
            <person name="Bork P."/>
            <person name="Koonin E.V."/>
            <person name="Zdobnov E.M."/>
            <person name="Grigoriev I.V."/>
            <person name="Lynch M."/>
            <person name="Boore J.L."/>
        </authorList>
    </citation>
    <scope>NUCLEOTIDE SEQUENCE [LARGE SCALE GENOMIC DNA]</scope>
</reference>
<keyword evidence="3" id="KW-1185">Reference proteome</keyword>
<name>E9GYV5_DAPPU</name>
<dbReference type="HOGENOM" id="CLU_687472_0_0_1"/>
<dbReference type="KEGG" id="dpx:DAPPUDRAFT_323438"/>
<organism evidence="2 3">
    <name type="scientific">Daphnia pulex</name>
    <name type="common">Water flea</name>
    <dbReference type="NCBI Taxonomy" id="6669"/>
    <lineage>
        <taxon>Eukaryota</taxon>
        <taxon>Metazoa</taxon>
        <taxon>Ecdysozoa</taxon>
        <taxon>Arthropoda</taxon>
        <taxon>Crustacea</taxon>
        <taxon>Branchiopoda</taxon>
        <taxon>Diplostraca</taxon>
        <taxon>Cladocera</taxon>
        <taxon>Anomopoda</taxon>
        <taxon>Daphniidae</taxon>
        <taxon>Daphnia</taxon>
    </lineage>
</organism>
<evidence type="ECO:0000256" key="1">
    <source>
        <dbReference type="SAM" id="MobiDB-lite"/>
    </source>
</evidence>
<evidence type="ECO:0000313" key="3">
    <source>
        <dbReference type="Proteomes" id="UP000000305"/>
    </source>
</evidence>
<evidence type="ECO:0000313" key="2">
    <source>
        <dbReference type="EMBL" id="EFX75343.1"/>
    </source>
</evidence>
<dbReference type="AlphaFoldDB" id="E9GYV5"/>